<dbReference type="RefSeq" id="WP_012015129.1">
    <property type="nucleotide sequence ID" value="NC_009380.1"/>
</dbReference>
<keyword evidence="3" id="KW-1185">Reference proteome</keyword>
<feature type="transmembrane region" description="Helical" evidence="1">
    <location>
        <begin position="39"/>
        <end position="64"/>
    </location>
</feature>
<gene>
    <name evidence="2" type="ordered locus">Strop_3929</name>
</gene>
<dbReference type="STRING" id="369723.Strop_3929"/>
<feature type="transmembrane region" description="Helical" evidence="1">
    <location>
        <begin position="116"/>
        <end position="141"/>
    </location>
</feature>
<keyword evidence="1" id="KW-0812">Transmembrane</keyword>
<evidence type="ECO:0000313" key="3">
    <source>
        <dbReference type="Proteomes" id="UP000000235"/>
    </source>
</evidence>
<evidence type="ECO:0000256" key="1">
    <source>
        <dbReference type="SAM" id="Phobius"/>
    </source>
</evidence>
<dbReference type="HOGENOM" id="CLU_1814450_0_0_11"/>
<dbReference type="Proteomes" id="UP000000235">
    <property type="component" value="Chromosome"/>
</dbReference>
<name>A4XBQ2_SALTO</name>
<feature type="transmembrane region" description="Helical" evidence="1">
    <location>
        <begin position="70"/>
        <end position="95"/>
    </location>
</feature>
<sequence length="142" mass="13634">MVSPPPPRDALGQPRRVDAVPGTPFGVVHLDVPAVTSGLAVGSLVAGIVSILVSLLVVCVGMAGADGDGAWAAGAFTVLGALTGAGAVGAGLLGLRQISRPMPPPAVRFAGRGLGWAGVSCGGAGLLLNVGGLGLVLLVALS</sequence>
<dbReference type="KEGG" id="stp:Strop_3929"/>
<keyword evidence="1" id="KW-1133">Transmembrane helix</keyword>
<dbReference type="AlphaFoldDB" id="A4XBQ2"/>
<reference evidence="3" key="1">
    <citation type="journal article" date="2007" name="Proc. Natl. Acad. Sci. U.S.A.">
        <title>Genome sequencing reveals complex secondary metabolome in the marine actinomycete Salinispora tropica.</title>
        <authorList>
            <person name="Udwary D.W."/>
            <person name="Zeigler L."/>
            <person name="Asolkar R.N."/>
            <person name="Singan V."/>
            <person name="Lapidus A."/>
            <person name="Fenical W."/>
            <person name="Jensen P.R."/>
            <person name="Moore B.S."/>
        </authorList>
    </citation>
    <scope>NUCLEOTIDE SEQUENCE [LARGE SCALE GENOMIC DNA]</scope>
    <source>
        <strain evidence="3">ATCC BAA-916 / DSM 44818 / CNB-440</strain>
    </source>
</reference>
<dbReference type="eggNOG" id="ENOG502ZS7C">
    <property type="taxonomic scope" value="Bacteria"/>
</dbReference>
<accession>A4XBQ2</accession>
<keyword evidence="1" id="KW-0472">Membrane</keyword>
<evidence type="ECO:0000313" key="2">
    <source>
        <dbReference type="EMBL" id="ABP56359.1"/>
    </source>
</evidence>
<organism evidence="2 3">
    <name type="scientific">Salinispora tropica (strain ATCC BAA-916 / DSM 44818 / JCM 13857 / NBRC 105044 / CNB-440)</name>
    <dbReference type="NCBI Taxonomy" id="369723"/>
    <lineage>
        <taxon>Bacteria</taxon>
        <taxon>Bacillati</taxon>
        <taxon>Actinomycetota</taxon>
        <taxon>Actinomycetes</taxon>
        <taxon>Micromonosporales</taxon>
        <taxon>Micromonosporaceae</taxon>
        <taxon>Salinispora</taxon>
    </lineage>
</organism>
<dbReference type="PATRIC" id="fig|369723.5.peg.4055"/>
<dbReference type="EMBL" id="CP000667">
    <property type="protein sequence ID" value="ABP56359.1"/>
    <property type="molecule type" value="Genomic_DNA"/>
</dbReference>
<protein>
    <submittedName>
        <fullName evidence="2">Uncharacterized protein</fullName>
    </submittedName>
</protein>
<proteinExistence type="predicted"/>